<evidence type="ECO:0000313" key="7">
    <source>
        <dbReference type="Proteomes" id="UP000470018"/>
    </source>
</evidence>
<reference evidence="4" key="4">
    <citation type="submission" date="2021-03" db="EMBL/GenBank/DDBJ databases">
        <title>Complete genome sequencing of Acinetobacter baumannii.</title>
        <authorList>
            <person name="Yadav B."/>
            <person name="Makwana N."/>
            <person name="Kharat A.S."/>
            <person name="Veeraraghavan B."/>
            <person name="Vijayakumar S."/>
            <person name="Priya M."/>
        </authorList>
    </citation>
    <scope>NUCLEOTIDE SEQUENCE</scope>
    <source>
        <strain evidence="4">KSK6</strain>
        <plasmid evidence="4">p1KSK6</plasmid>
    </source>
</reference>
<dbReference type="AlphaFoldDB" id="A0A090BAL4"/>
<keyword evidence="4" id="KW-0614">Plasmid</keyword>
<dbReference type="Proteomes" id="UP000470018">
    <property type="component" value="Unassembled WGS sequence"/>
</dbReference>
<reference evidence="2 5" key="1">
    <citation type="submission" date="2017-05" db="EMBL/GenBank/DDBJ databases">
        <title>Draft genome sequence of MDR A. baumannii AB360.</title>
        <authorList>
            <person name="Wareham D.W."/>
            <person name="Bean D.C."/>
        </authorList>
    </citation>
    <scope>NUCLEOTIDE SEQUENCE [LARGE SCALE GENOMIC DNA]</scope>
    <source>
        <strain evidence="2 5">AB360</strain>
    </source>
</reference>
<dbReference type="RefSeq" id="WP_000845227.1">
    <property type="nucleotide sequence ID" value="NZ_AP014650.1"/>
</dbReference>
<proteinExistence type="predicted"/>
<protein>
    <submittedName>
        <fullName evidence="1">Uncharacterized protein</fullName>
    </submittedName>
</protein>
<dbReference type="EMBL" id="NXDV01000022">
    <property type="protein sequence ID" value="PHQ01236.1"/>
    <property type="molecule type" value="Genomic_DNA"/>
</dbReference>
<organism evidence="1 7">
    <name type="scientific">Acinetobacter baumannii</name>
    <dbReference type="NCBI Taxonomy" id="470"/>
    <lineage>
        <taxon>Bacteria</taxon>
        <taxon>Pseudomonadati</taxon>
        <taxon>Pseudomonadota</taxon>
        <taxon>Gammaproteobacteria</taxon>
        <taxon>Moraxellales</taxon>
        <taxon>Moraxellaceae</taxon>
        <taxon>Acinetobacter</taxon>
        <taxon>Acinetobacter calcoaceticus/baumannii complex</taxon>
    </lineage>
</organism>
<sequence>MKTDDVIEHIENQNVTAVELLDEFDPNLQFKFAKAMTALKQIIDDVRILYPDASYYIQDDAFYLMLGDSHSGDHKQNANTNLIALTDNHKLAGCISGGGF</sequence>
<evidence type="ECO:0000313" key="1">
    <source>
        <dbReference type="EMBL" id="NDW43108.1"/>
    </source>
</evidence>
<geneLocation type="plasmid" evidence="4 8">
    <name>p1KSK6</name>
</geneLocation>
<evidence type="ECO:0000313" key="2">
    <source>
        <dbReference type="EMBL" id="OWK66044.1"/>
    </source>
</evidence>
<dbReference type="Proteomes" id="UP000223291">
    <property type="component" value="Unassembled WGS sequence"/>
</dbReference>
<accession>A0A090BAL4</accession>
<dbReference type="EMBL" id="JAAGTY010000037">
    <property type="protein sequence ID" value="NDW43108.1"/>
    <property type="molecule type" value="Genomic_DNA"/>
</dbReference>
<dbReference type="EMBL" id="NGKM01000014">
    <property type="protein sequence ID" value="OWK66044.1"/>
    <property type="molecule type" value="Genomic_DNA"/>
</dbReference>
<dbReference type="Proteomes" id="UP000197394">
    <property type="component" value="Unassembled WGS sequence"/>
</dbReference>
<evidence type="ECO:0000313" key="4">
    <source>
        <dbReference type="EMBL" id="QTK45508.1"/>
    </source>
</evidence>
<name>A0A090BAL4_ACIBA</name>
<evidence type="ECO:0000313" key="5">
    <source>
        <dbReference type="Proteomes" id="UP000197394"/>
    </source>
</evidence>
<dbReference type="Proteomes" id="UP000664966">
    <property type="component" value="Plasmid p1KSK6"/>
</dbReference>
<dbReference type="EMBL" id="CP072271">
    <property type="protein sequence ID" value="QTK45508.1"/>
    <property type="molecule type" value="Genomic_DNA"/>
</dbReference>
<evidence type="ECO:0000313" key="8">
    <source>
        <dbReference type="Proteomes" id="UP000664966"/>
    </source>
</evidence>
<reference evidence="3 6" key="2">
    <citation type="submission" date="2017-09" db="EMBL/GenBank/DDBJ databases">
        <title>Draft genome of Acinetobacter baumannii strain I43, a mercury resistant bacteria.</title>
        <authorList>
            <person name="Siqueira K.A."/>
            <person name="Mello I.S."/>
            <person name="Mendes T.A."/>
            <person name="Soares M.A."/>
        </authorList>
    </citation>
    <scope>NUCLEOTIDE SEQUENCE [LARGE SCALE GENOMIC DNA]</scope>
    <source>
        <strain evidence="3 6">I43</strain>
    </source>
</reference>
<reference evidence="1 7" key="3">
    <citation type="submission" date="2020-02" db="EMBL/GenBank/DDBJ databases">
        <title>Whole genome shot-gun sequencing of clinical Carbapenem resistant A. baumannii.</title>
        <authorList>
            <person name="Veeraraghavan B."/>
            <person name="Mathur P."/>
            <person name="Vijayakumar S."/>
            <person name="Vasudevan K."/>
            <person name="Lincy M."/>
            <person name="Kirubananthan A."/>
        </authorList>
    </citation>
    <scope>NUCLEOTIDE SEQUENCE [LARGE SCALE GENOMIC DNA]</scope>
    <source>
        <strain evidence="1 7">SP816</strain>
    </source>
</reference>
<gene>
    <name evidence="2" type="ORF">CBE85_13665</name>
    <name evidence="3" type="ORF">CPI82_18525</name>
    <name evidence="1" type="ORF">G3N53_18730</name>
    <name evidence="4" type="ORF">J6E47_20225</name>
</gene>
<evidence type="ECO:0000313" key="3">
    <source>
        <dbReference type="EMBL" id="PHQ01236.1"/>
    </source>
</evidence>
<evidence type="ECO:0000313" key="6">
    <source>
        <dbReference type="Proteomes" id="UP000223291"/>
    </source>
</evidence>